<feature type="domain" description="Membrane transport protein MMPL" evidence="7">
    <location>
        <begin position="434"/>
        <end position="682"/>
    </location>
</feature>
<dbReference type="RefSeq" id="WP_322938406.1">
    <property type="nucleotide sequence ID" value="NZ_CP141059.1"/>
</dbReference>
<dbReference type="PANTHER" id="PTHR33406:SF13">
    <property type="entry name" value="MEMBRANE PROTEIN YDFJ"/>
    <property type="match status" value="1"/>
</dbReference>
<evidence type="ECO:0000256" key="6">
    <source>
        <dbReference type="SAM" id="Phobius"/>
    </source>
</evidence>
<dbReference type="PANTHER" id="PTHR33406">
    <property type="entry name" value="MEMBRANE PROTEIN MJ1562-RELATED"/>
    <property type="match status" value="1"/>
</dbReference>
<keyword evidence="2" id="KW-1003">Cell membrane</keyword>
<feature type="transmembrane region" description="Helical" evidence="6">
    <location>
        <begin position="357"/>
        <end position="376"/>
    </location>
</feature>
<organism evidence="8 9">
    <name type="scientific">Nocardioides bizhenqiangii</name>
    <dbReference type="NCBI Taxonomy" id="3095076"/>
    <lineage>
        <taxon>Bacteria</taxon>
        <taxon>Bacillati</taxon>
        <taxon>Actinomycetota</taxon>
        <taxon>Actinomycetes</taxon>
        <taxon>Propionibacteriales</taxon>
        <taxon>Nocardioidaceae</taxon>
        <taxon>Nocardioides</taxon>
    </lineage>
</organism>
<keyword evidence="4 6" id="KW-1133">Transmembrane helix</keyword>
<evidence type="ECO:0000256" key="5">
    <source>
        <dbReference type="ARBA" id="ARBA00023136"/>
    </source>
</evidence>
<dbReference type="Proteomes" id="UP001327225">
    <property type="component" value="Chromosome"/>
</dbReference>
<dbReference type="Gene3D" id="1.20.1640.10">
    <property type="entry name" value="Multidrug efflux transporter AcrB transmembrane domain"/>
    <property type="match status" value="2"/>
</dbReference>
<feature type="transmembrane region" description="Helical" evidence="6">
    <location>
        <begin position="170"/>
        <end position="189"/>
    </location>
</feature>
<sequence>MSRLLYRIGAGAARHPWRVVSGWLLAALLIGALASAFGGTMQDSFKIPGSDTQRTNDVLQDHFPAMSGTSARVVAHTETGSFRSSDFDGVREALEDLTSVSDVPPVALSEDRRTAVLSVQYDVPVTEFEGSEALDELESATTPLVDAGYQVEFGGPVPENAQEVSSHAEMVGVAVALAVLLFAFGATIAASLPLAVAFTGLAIGTSGVTLLAAVTDMSTNAPTLASMVGLGVGIDYALFIVTRHRDNLARGMSVPESVGQATATAGQSVVFAGGTVLVALTGLQFSGVPDFATMGYATGLVVLVTVLAAVTLLPALLGGLKFRVYSRRARREGRFESSMSHSPTAARFAQMVGRRPVAWLVGSVIALVALSAPALGMNIGQSDAGNEPESSTIRQAYDLIEAGFGKGANGPLTVAVELDRVGGEDGLRQVEEDLSNTTGVASVGAPVISPDGTTAVLTVTPQSGPQDEETADLVEHLRSDVLPDGAGITSWTAAMIDLSDVLMDHLWLVIGVVIATSLLLLLIAFRSVVVPVKAALVNLLSVGASYGVMTLAFQTGTGTDLLGLPGEVPIPAYVPLLMFAVLFGLSMDYEVFLLSSVRESFLRTGDSKASVVEGLASTARVITSAALIMVAVFLGFAFDPSVVIKMIGVGMSAAILIDATLIRLIVVPAAMALLGRWSWYLPSWLDRLLPRVDAHGAESPAIEPARELQPVA</sequence>
<dbReference type="InterPro" id="IPR004869">
    <property type="entry name" value="MMPL_dom"/>
</dbReference>
<accession>A0ABZ0ZYQ3</accession>
<feature type="domain" description="Membrane transport protein MMPL" evidence="7">
    <location>
        <begin position="47"/>
        <end position="336"/>
    </location>
</feature>
<feature type="transmembrane region" description="Helical" evidence="6">
    <location>
        <begin position="573"/>
        <end position="594"/>
    </location>
</feature>
<feature type="transmembrane region" description="Helical" evidence="6">
    <location>
        <begin position="221"/>
        <end position="241"/>
    </location>
</feature>
<feature type="transmembrane region" description="Helical" evidence="6">
    <location>
        <begin position="262"/>
        <end position="283"/>
    </location>
</feature>
<evidence type="ECO:0000259" key="7">
    <source>
        <dbReference type="Pfam" id="PF03176"/>
    </source>
</evidence>
<evidence type="ECO:0000256" key="2">
    <source>
        <dbReference type="ARBA" id="ARBA00022475"/>
    </source>
</evidence>
<feature type="transmembrane region" description="Helical" evidence="6">
    <location>
        <begin position="295"/>
        <end position="320"/>
    </location>
</feature>
<keyword evidence="3 6" id="KW-0812">Transmembrane</keyword>
<gene>
    <name evidence="8" type="ORF">SHK19_08620</name>
</gene>
<feature type="transmembrane region" description="Helical" evidence="6">
    <location>
        <begin position="196"/>
        <end position="215"/>
    </location>
</feature>
<proteinExistence type="predicted"/>
<reference evidence="9" key="1">
    <citation type="submission" date="2023-12" db="EMBL/GenBank/DDBJ databases">
        <title>Novel species in genus Nocardioides.</title>
        <authorList>
            <person name="Zhou H."/>
        </authorList>
    </citation>
    <scope>NUCLEOTIDE SEQUENCE [LARGE SCALE GENOMIC DNA]</scope>
    <source>
        <strain evidence="9">HM61</strain>
    </source>
</reference>
<feature type="transmembrane region" description="Helical" evidence="6">
    <location>
        <begin position="650"/>
        <end position="674"/>
    </location>
</feature>
<keyword evidence="5 6" id="KW-0472">Membrane</keyword>
<evidence type="ECO:0000313" key="9">
    <source>
        <dbReference type="Proteomes" id="UP001327225"/>
    </source>
</evidence>
<dbReference type="EMBL" id="CP141059">
    <property type="protein sequence ID" value="WQQ28283.1"/>
    <property type="molecule type" value="Genomic_DNA"/>
</dbReference>
<comment type="subcellular location">
    <subcellularLocation>
        <location evidence="1">Cell membrane</location>
        <topology evidence="1">Multi-pass membrane protein</topology>
    </subcellularLocation>
</comment>
<protein>
    <submittedName>
        <fullName evidence="8">MMPL family transporter</fullName>
    </submittedName>
</protein>
<name>A0ABZ0ZYQ3_9ACTN</name>
<evidence type="ECO:0000256" key="1">
    <source>
        <dbReference type="ARBA" id="ARBA00004651"/>
    </source>
</evidence>
<feature type="transmembrane region" description="Helical" evidence="6">
    <location>
        <begin position="535"/>
        <end position="553"/>
    </location>
</feature>
<dbReference type="Pfam" id="PF03176">
    <property type="entry name" value="MMPL"/>
    <property type="match status" value="2"/>
</dbReference>
<keyword evidence="9" id="KW-1185">Reference proteome</keyword>
<feature type="transmembrane region" description="Helical" evidence="6">
    <location>
        <begin position="615"/>
        <end position="638"/>
    </location>
</feature>
<dbReference type="InterPro" id="IPR050545">
    <property type="entry name" value="Mycobact_MmpL"/>
</dbReference>
<evidence type="ECO:0000313" key="8">
    <source>
        <dbReference type="EMBL" id="WQQ28283.1"/>
    </source>
</evidence>
<feature type="transmembrane region" description="Helical" evidence="6">
    <location>
        <begin position="505"/>
        <end position="523"/>
    </location>
</feature>
<dbReference type="SUPFAM" id="SSF82866">
    <property type="entry name" value="Multidrug efflux transporter AcrB transmembrane domain"/>
    <property type="match status" value="2"/>
</dbReference>
<evidence type="ECO:0000256" key="4">
    <source>
        <dbReference type="ARBA" id="ARBA00022989"/>
    </source>
</evidence>
<evidence type="ECO:0000256" key="3">
    <source>
        <dbReference type="ARBA" id="ARBA00022692"/>
    </source>
</evidence>